<dbReference type="Proteomes" id="UP001176941">
    <property type="component" value="Chromosome 8"/>
</dbReference>
<evidence type="ECO:0000313" key="1">
    <source>
        <dbReference type="EMBL" id="CAI9178672.1"/>
    </source>
</evidence>
<proteinExistence type="predicted"/>
<evidence type="ECO:0000313" key="2">
    <source>
        <dbReference type="Proteomes" id="UP001176941"/>
    </source>
</evidence>
<name>A0ABN8ZXE2_RANTA</name>
<keyword evidence="2" id="KW-1185">Reference proteome</keyword>
<dbReference type="EMBL" id="OX459944">
    <property type="protein sequence ID" value="CAI9178672.1"/>
    <property type="molecule type" value="Genomic_DNA"/>
</dbReference>
<organism evidence="1 2">
    <name type="scientific">Rangifer tarandus platyrhynchus</name>
    <name type="common">Svalbard reindeer</name>
    <dbReference type="NCBI Taxonomy" id="3082113"/>
    <lineage>
        <taxon>Eukaryota</taxon>
        <taxon>Metazoa</taxon>
        <taxon>Chordata</taxon>
        <taxon>Craniata</taxon>
        <taxon>Vertebrata</taxon>
        <taxon>Euteleostomi</taxon>
        <taxon>Mammalia</taxon>
        <taxon>Eutheria</taxon>
        <taxon>Laurasiatheria</taxon>
        <taxon>Artiodactyla</taxon>
        <taxon>Ruminantia</taxon>
        <taxon>Pecora</taxon>
        <taxon>Cervidae</taxon>
        <taxon>Odocoileinae</taxon>
        <taxon>Rangifer</taxon>
    </lineage>
</organism>
<accession>A0ABN8ZXE2</accession>
<sequence length="114" mass="13070">MKCFIDPVVQEATNTPYLIIVVMMPSGWLRQKRKRSQLTFLFITTIQSFCAHCFTGRQCSFKREWTSQGSRGAVLRSPPPPGPPCQPVELLAEHSAVRPQLEVQMRFLRVREHG</sequence>
<reference evidence="1" key="1">
    <citation type="submission" date="2023-04" db="EMBL/GenBank/DDBJ databases">
        <authorList>
            <consortium name="ELIXIR-Norway"/>
        </authorList>
    </citation>
    <scope>NUCLEOTIDE SEQUENCE [LARGE SCALE GENOMIC DNA]</scope>
</reference>
<gene>
    <name evidence="1" type="ORF">MRATA1EN1_LOCUS27634</name>
</gene>
<protein>
    <submittedName>
        <fullName evidence="1">Uncharacterized protein</fullName>
    </submittedName>
</protein>